<dbReference type="InterPro" id="IPR013083">
    <property type="entry name" value="Znf_RING/FYVE/PHD"/>
</dbReference>
<keyword evidence="9" id="KW-0833">Ubl conjugation pathway</keyword>
<feature type="compositionally biased region" description="Basic and acidic residues" evidence="15">
    <location>
        <begin position="155"/>
        <end position="188"/>
    </location>
</feature>
<sequence>MSSAKPDDSESPPYSSYSSPPTLIAFTLTLVVVCFVGFSTVYFCRCYLMSNFITWIFQRSTSLGGSIVNNLTSLNRRLDPLVLQTFPTFPYSTVKDIRKEKYSLECAICLFEFEDDSMLRLLTICFHVFHQECIDLWLSSNKTCPVCRKDLDSTIEESRNSHKRGEDNVNVEQERRDEVSIDVKESENHHRHSGGDNEESIPMSKSMQTHGEHMFLKSHSTGHSIVIGM</sequence>
<dbReference type="InterPro" id="IPR053238">
    <property type="entry name" value="RING-H2_zinc_finger"/>
</dbReference>
<keyword evidence="7" id="KW-0479">Metal-binding</keyword>
<reference evidence="19" key="1">
    <citation type="journal article" date="2020" name="Nat. Commun.">
        <title>Genome sequence of the cluster root forming white lupin.</title>
        <authorList>
            <person name="Hufnagel B."/>
            <person name="Marques A."/>
            <person name="Soriano A."/>
            <person name="Marques L."/>
            <person name="Divol F."/>
            <person name="Doumas P."/>
            <person name="Sallet E."/>
            <person name="Mancinotti D."/>
            <person name="Carrere S."/>
            <person name="Marande W."/>
            <person name="Arribat S."/>
            <person name="Keller J."/>
            <person name="Huneau C."/>
            <person name="Blein T."/>
            <person name="Aime D."/>
            <person name="Laguerre M."/>
            <person name="Taylor J."/>
            <person name="Schubert V."/>
            <person name="Nelson M."/>
            <person name="Geu-Flores F."/>
            <person name="Crespi M."/>
            <person name="Gallardo-Guerrero K."/>
            <person name="Delaux P.-M."/>
            <person name="Salse J."/>
            <person name="Berges H."/>
            <person name="Guyot R."/>
            <person name="Gouzy J."/>
            <person name="Peret B."/>
        </authorList>
    </citation>
    <scope>NUCLEOTIDE SEQUENCE [LARGE SCALE GENOMIC DNA]</scope>
    <source>
        <strain evidence="19">cv. Amiga</strain>
    </source>
</reference>
<dbReference type="SUPFAM" id="SSF57850">
    <property type="entry name" value="RING/U-box"/>
    <property type="match status" value="1"/>
</dbReference>
<evidence type="ECO:0000259" key="17">
    <source>
        <dbReference type="PROSITE" id="PS50089"/>
    </source>
</evidence>
<comment type="caution">
    <text evidence="18">The sequence shown here is derived from an EMBL/GenBank/DDBJ whole genome shotgun (WGS) entry which is preliminary data.</text>
</comment>
<evidence type="ECO:0000256" key="9">
    <source>
        <dbReference type="ARBA" id="ARBA00022786"/>
    </source>
</evidence>
<keyword evidence="12 16" id="KW-0472">Membrane</keyword>
<accession>A0A6A4QHY8</accession>
<evidence type="ECO:0000256" key="10">
    <source>
        <dbReference type="ARBA" id="ARBA00022833"/>
    </source>
</evidence>
<comment type="subcellular location">
    <subcellularLocation>
        <location evidence="2">Membrane</location>
        <topology evidence="2">Single-pass membrane protein</topology>
    </subcellularLocation>
</comment>
<dbReference type="InterPro" id="IPR001841">
    <property type="entry name" value="Znf_RING"/>
</dbReference>
<dbReference type="PROSITE" id="PS50089">
    <property type="entry name" value="ZF_RING_2"/>
    <property type="match status" value="1"/>
</dbReference>
<dbReference type="EC" id="2.3.2.27" evidence="4"/>
<keyword evidence="11 16" id="KW-1133">Transmembrane helix</keyword>
<dbReference type="AlphaFoldDB" id="A0A6A4QHY8"/>
<comment type="catalytic activity">
    <reaction evidence="1">
        <text>S-ubiquitinyl-[E2 ubiquitin-conjugating enzyme]-L-cysteine + [acceptor protein]-L-lysine = [E2 ubiquitin-conjugating enzyme]-L-cysteine + N(6)-ubiquitinyl-[acceptor protein]-L-lysine.</text>
        <dbReference type="EC" id="2.3.2.27"/>
    </reaction>
</comment>
<evidence type="ECO:0000256" key="14">
    <source>
        <dbReference type="PROSITE-ProRule" id="PRU00175"/>
    </source>
</evidence>
<dbReference type="GO" id="GO:0008270">
    <property type="term" value="F:zinc ion binding"/>
    <property type="evidence" value="ECO:0007669"/>
    <property type="project" value="UniProtKB-KW"/>
</dbReference>
<comment type="pathway">
    <text evidence="3">Protein modification; protein ubiquitination.</text>
</comment>
<protein>
    <recommendedName>
        <fullName evidence="4">RING-type E3 ubiquitin transferase</fullName>
        <ecNumber evidence="4">2.3.2.27</ecNumber>
    </recommendedName>
</protein>
<dbReference type="EMBL" id="WOCE01000005">
    <property type="protein sequence ID" value="KAE9613292.1"/>
    <property type="molecule type" value="Genomic_DNA"/>
</dbReference>
<dbReference type="PANTHER" id="PTHR14155:SF521">
    <property type="entry name" value="RING-H2 FINGER PROTEIN ATL30"/>
    <property type="match status" value="1"/>
</dbReference>
<dbReference type="Pfam" id="PF13639">
    <property type="entry name" value="zf-RING_2"/>
    <property type="match status" value="1"/>
</dbReference>
<evidence type="ECO:0000256" key="5">
    <source>
        <dbReference type="ARBA" id="ARBA00022679"/>
    </source>
</evidence>
<dbReference type="Proteomes" id="UP000447434">
    <property type="component" value="Chromosome 5"/>
</dbReference>
<feature type="region of interest" description="Disordered" evidence="15">
    <location>
        <begin position="155"/>
        <end position="203"/>
    </location>
</feature>
<comment type="similarity">
    <text evidence="13">Belongs to the RING-type zinc finger family. ATL subfamily.</text>
</comment>
<evidence type="ECO:0000256" key="1">
    <source>
        <dbReference type="ARBA" id="ARBA00000900"/>
    </source>
</evidence>
<keyword evidence="5" id="KW-0808">Transferase</keyword>
<evidence type="ECO:0000256" key="11">
    <source>
        <dbReference type="ARBA" id="ARBA00022989"/>
    </source>
</evidence>
<feature type="domain" description="RING-type" evidence="17">
    <location>
        <begin position="106"/>
        <end position="148"/>
    </location>
</feature>
<dbReference type="Gene3D" id="3.30.40.10">
    <property type="entry name" value="Zinc/RING finger domain, C3HC4 (zinc finger)"/>
    <property type="match status" value="1"/>
</dbReference>
<proteinExistence type="inferred from homology"/>
<evidence type="ECO:0000256" key="15">
    <source>
        <dbReference type="SAM" id="MobiDB-lite"/>
    </source>
</evidence>
<evidence type="ECO:0000256" key="13">
    <source>
        <dbReference type="ARBA" id="ARBA00024209"/>
    </source>
</evidence>
<keyword evidence="8 14" id="KW-0863">Zinc-finger</keyword>
<keyword evidence="19" id="KW-1185">Reference proteome</keyword>
<dbReference type="CDD" id="cd16461">
    <property type="entry name" value="RING-H2_EL5-like"/>
    <property type="match status" value="1"/>
</dbReference>
<dbReference type="SMART" id="SM00744">
    <property type="entry name" value="RINGv"/>
    <property type="match status" value="1"/>
</dbReference>
<organism evidence="18 19">
    <name type="scientific">Lupinus albus</name>
    <name type="common">White lupine</name>
    <name type="synonym">Lupinus termis</name>
    <dbReference type="NCBI Taxonomy" id="3870"/>
    <lineage>
        <taxon>Eukaryota</taxon>
        <taxon>Viridiplantae</taxon>
        <taxon>Streptophyta</taxon>
        <taxon>Embryophyta</taxon>
        <taxon>Tracheophyta</taxon>
        <taxon>Spermatophyta</taxon>
        <taxon>Magnoliopsida</taxon>
        <taxon>eudicotyledons</taxon>
        <taxon>Gunneridae</taxon>
        <taxon>Pentapetalae</taxon>
        <taxon>rosids</taxon>
        <taxon>fabids</taxon>
        <taxon>Fabales</taxon>
        <taxon>Fabaceae</taxon>
        <taxon>Papilionoideae</taxon>
        <taxon>50 kb inversion clade</taxon>
        <taxon>genistoids sensu lato</taxon>
        <taxon>core genistoids</taxon>
        <taxon>Genisteae</taxon>
        <taxon>Lupinus</taxon>
    </lineage>
</organism>
<gene>
    <name evidence="18" type="ORF">Lalb_Chr05g0215941</name>
</gene>
<evidence type="ECO:0000256" key="12">
    <source>
        <dbReference type="ARBA" id="ARBA00023136"/>
    </source>
</evidence>
<dbReference type="PANTHER" id="PTHR14155">
    <property type="entry name" value="RING FINGER DOMAIN-CONTAINING"/>
    <property type="match status" value="1"/>
</dbReference>
<evidence type="ECO:0000313" key="18">
    <source>
        <dbReference type="EMBL" id="KAE9613292.1"/>
    </source>
</evidence>
<keyword evidence="10" id="KW-0862">Zinc</keyword>
<evidence type="ECO:0000256" key="8">
    <source>
        <dbReference type="ARBA" id="ARBA00022771"/>
    </source>
</evidence>
<dbReference type="FunFam" id="3.30.40.10:FF:000187">
    <property type="entry name" value="E3 ubiquitin-protein ligase ATL6"/>
    <property type="match status" value="1"/>
</dbReference>
<keyword evidence="6 16" id="KW-0812">Transmembrane</keyword>
<dbReference type="OrthoDB" id="9984778at2759"/>
<evidence type="ECO:0000313" key="19">
    <source>
        <dbReference type="Proteomes" id="UP000447434"/>
    </source>
</evidence>
<feature type="transmembrane region" description="Helical" evidence="16">
    <location>
        <begin position="23"/>
        <end position="44"/>
    </location>
</feature>
<dbReference type="GO" id="GO:0061630">
    <property type="term" value="F:ubiquitin protein ligase activity"/>
    <property type="evidence" value="ECO:0007669"/>
    <property type="project" value="UniProtKB-EC"/>
</dbReference>
<evidence type="ECO:0000256" key="7">
    <source>
        <dbReference type="ARBA" id="ARBA00022723"/>
    </source>
</evidence>
<evidence type="ECO:0000256" key="2">
    <source>
        <dbReference type="ARBA" id="ARBA00004167"/>
    </source>
</evidence>
<dbReference type="InterPro" id="IPR011016">
    <property type="entry name" value="Znf_RING-CH"/>
</dbReference>
<evidence type="ECO:0000256" key="3">
    <source>
        <dbReference type="ARBA" id="ARBA00004906"/>
    </source>
</evidence>
<evidence type="ECO:0000256" key="6">
    <source>
        <dbReference type="ARBA" id="ARBA00022692"/>
    </source>
</evidence>
<evidence type="ECO:0000256" key="16">
    <source>
        <dbReference type="SAM" id="Phobius"/>
    </source>
</evidence>
<dbReference type="SMART" id="SM00184">
    <property type="entry name" value="RING"/>
    <property type="match status" value="1"/>
</dbReference>
<dbReference type="GO" id="GO:0016020">
    <property type="term" value="C:membrane"/>
    <property type="evidence" value="ECO:0007669"/>
    <property type="project" value="UniProtKB-SubCell"/>
</dbReference>
<evidence type="ECO:0000256" key="4">
    <source>
        <dbReference type="ARBA" id="ARBA00012483"/>
    </source>
</evidence>
<name>A0A6A4QHY8_LUPAL</name>